<dbReference type="AlphaFoldDB" id="A0A0D6P7T0"/>
<evidence type="ECO:0000313" key="2">
    <source>
        <dbReference type="EMBL" id="GAN77825.1"/>
    </source>
</evidence>
<reference evidence="2 3" key="1">
    <citation type="submission" date="2012-11" db="EMBL/GenBank/DDBJ databases">
        <title>Whole genome sequence of Acidisphaera rubrifaciens HS-AP3.</title>
        <authorList>
            <person name="Azuma Y."/>
            <person name="Higashiura N."/>
            <person name="Hirakawa H."/>
            <person name="Matsushita K."/>
        </authorList>
    </citation>
    <scope>NUCLEOTIDE SEQUENCE [LARGE SCALE GENOMIC DNA]</scope>
    <source>
        <strain evidence="2 3">HS-AP3</strain>
    </source>
</reference>
<name>A0A0D6P7T0_9PROT</name>
<organism evidence="2 3">
    <name type="scientific">Acidisphaera rubrifaciens HS-AP3</name>
    <dbReference type="NCBI Taxonomy" id="1231350"/>
    <lineage>
        <taxon>Bacteria</taxon>
        <taxon>Pseudomonadati</taxon>
        <taxon>Pseudomonadota</taxon>
        <taxon>Alphaproteobacteria</taxon>
        <taxon>Acetobacterales</taxon>
        <taxon>Acetobacteraceae</taxon>
        <taxon>Acidisphaera</taxon>
    </lineage>
</organism>
<proteinExistence type="predicted"/>
<dbReference type="EMBL" id="BANB01000474">
    <property type="protein sequence ID" value="GAN77825.1"/>
    <property type="molecule type" value="Genomic_DNA"/>
</dbReference>
<dbReference type="Proteomes" id="UP000032680">
    <property type="component" value="Unassembled WGS sequence"/>
</dbReference>
<comment type="caution">
    <text evidence="2">The sequence shown here is derived from an EMBL/GenBank/DDBJ whole genome shotgun (WGS) entry which is preliminary data.</text>
</comment>
<feature type="region of interest" description="Disordered" evidence="1">
    <location>
        <begin position="22"/>
        <end position="50"/>
    </location>
</feature>
<keyword evidence="3" id="KW-1185">Reference proteome</keyword>
<accession>A0A0D6P7T0</accession>
<evidence type="ECO:0000256" key="1">
    <source>
        <dbReference type="SAM" id="MobiDB-lite"/>
    </source>
</evidence>
<sequence>MSGGAAGREAGLRDCLRANLHRRKQQARARAATAALTGDAPETSSRGDAG</sequence>
<evidence type="ECO:0000313" key="3">
    <source>
        <dbReference type="Proteomes" id="UP000032680"/>
    </source>
</evidence>
<gene>
    <name evidence="2" type="ORF">Asru_0474_06</name>
</gene>
<protein>
    <submittedName>
        <fullName evidence="2">Uncharacterized protein</fullName>
    </submittedName>
</protein>